<feature type="transmembrane region" description="Helical" evidence="8">
    <location>
        <begin position="16"/>
        <end position="38"/>
    </location>
</feature>
<dbReference type="PANTHER" id="PTHR43357:SF4">
    <property type="entry name" value="INNER MEMBRANE ABC TRANSPORTER PERMEASE PROTEIN YDCV"/>
    <property type="match status" value="1"/>
</dbReference>
<dbReference type="SUPFAM" id="SSF161098">
    <property type="entry name" value="MetI-like"/>
    <property type="match status" value="1"/>
</dbReference>
<evidence type="ECO:0000256" key="3">
    <source>
        <dbReference type="ARBA" id="ARBA00022475"/>
    </source>
</evidence>
<dbReference type="Pfam" id="PF00528">
    <property type="entry name" value="BPD_transp_1"/>
    <property type="match status" value="1"/>
</dbReference>
<evidence type="ECO:0000256" key="7">
    <source>
        <dbReference type="ARBA" id="ARBA00023136"/>
    </source>
</evidence>
<comment type="similarity">
    <text evidence="8">Belongs to the binding-protein-dependent transport system permease family.</text>
</comment>
<evidence type="ECO:0000256" key="8">
    <source>
        <dbReference type="RuleBase" id="RU363032"/>
    </source>
</evidence>
<dbReference type="PROSITE" id="PS50928">
    <property type="entry name" value="ABC_TM1"/>
    <property type="match status" value="1"/>
</dbReference>
<dbReference type="PANTHER" id="PTHR43357">
    <property type="entry name" value="INNER MEMBRANE ABC TRANSPORTER PERMEASE PROTEIN YDCV"/>
    <property type="match status" value="1"/>
</dbReference>
<feature type="domain" description="ABC transmembrane type-1" evidence="9">
    <location>
        <begin position="69"/>
        <end position="258"/>
    </location>
</feature>
<dbReference type="EMBL" id="JAUSVX010000024">
    <property type="protein sequence ID" value="MDQ0474600.1"/>
    <property type="molecule type" value="Genomic_DNA"/>
</dbReference>
<evidence type="ECO:0000313" key="10">
    <source>
        <dbReference type="EMBL" id="MDQ0474600.1"/>
    </source>
</evidence>
<keyword evidence="7 8" id="KW-0472">Membrane</keyword>
<dbReference type="RefSeq" id="WP_307284480.1">
    <property type="nucleotide sequence ID" value="NZ_JAUSVX010000024.1"/>
</dbReference>
<comment type="caution">
    <text evidence="10">The sequence shown here is derived from an EMBL/GenBank/DDBJ whole genome shotgun (WGS) entry which is preliminary data.</text>
</comment>
<dbReference type="InterPro" id="IPR035906">
    <property type="entry name" value="MetI-like_sf"/>
</dbReference>
<organism evidence="10 11">
    <name type="scientific">Labrys wisconsinensis</name>
    <dbReference type="NCBI Taxonomy" id="425677"/>
    <lineage>
        <taxon>Bacteria</taxon>
        <taxon>Pseudomonadati</taxon>
        <taxon>Pseudomonadota</taxon>
        <taxon>Alphaproteobacteria</taxon>
        <taxon>Hyphomicrobiales</taxon>
        <taxon>Xanthobacteraceae</taxon>
        <taxon>Labrys</taxon>
    </lineage>
</organism>
<reference evidence="10 11" key="1">
    <citation type="submission" date="2023-07" db="EMBL/GenBank/DDBJ databases">
        <title>Genomic Encyclopedia of Type Strains, Phase IV (KMG-IV): sequencing the most valuable type-strain genomes for metagenomic binning, comparative biology and taxonomic classification.</title>
        <authorList>
            <person name="Goeker M."/>
        </authorList>
    </citation>
    <scope>NUCLEOTIDE SEQUENCE [LARGE SCALE GENOMIC DNA]</scope>
    <source>
        <strain evidence="10 11">DSM 19619</strain>
    </source>
</reference>
<sequence length="267" mass="28028">MLDGFDETPLLDRLKWILALLLVVFLAAPSFIVIPMSFSASEFLEFPPPSLSLRWYAYFLESITWTQAARASFVAGTLTTAIAVPIGVLAAYGATRLGPRMRLLVGGVVVLPAVIPAILIAIGLYFVLARVGMVGTMAGLVLGHVALAIPVVFVVMSAAFSQFDFSQERAARSLGATWRQAWLGVVLPQIGGPILASALLAFVTSLDEVVVAMFVSGGSNATLPKVMFAALRDKIDPTIAVVSTVLLVVATGAVAVILCKGTAGVKP</sequence>
<keyword evidence="3" id="KW-1003">Cell membrane</keyword>
<evidence type="ECO:0000256" key="5">
    <source>
        <dbReference type="ARBA" id="ARBA00022692"/>
    </source>
</evidence>
<keyword evidence="4" id="KW-0997">Cell inner membrane</keyword>
<feature type="transmembrane region" description="Helical" evidence="8">
    <location>
        <begin position="140"/>
        <end position="160"/>
    </location>
</feature>
<keyword evidence="11" id="KW-1185">Reference proteome</keyword>
<evidence type="ECO:0000256" key="4">
    <source>
        <dbReference type="ARBA" id="ARBA00022519"/>
    </source>
</evidence>
<evidence type="ECO:0000256" key="2">
    <source>
        <dbReference type="ARBA" id="ARBA00022448"/>
    </source>
</evidence>
<name>A0ABU0JLV7_9HYPH</name>
<accession>A0ABU0JLV7</accession>
<gene>
    <name evidence="10" type="ORF">QO011_007641</name>
</gene>
<dbReference type="Gene3D" id="1.10.3720.10">
    <property type="entry name" value="MetI-like"/>
    <property type="match status" value="1"/>
</dbReference>
<keyword evidence="2 8" id="KW-0813">Transport</keyword>
<keyword evidence="5 8" id="KW-0812">Transmembrane</keyword>
<feature type="transmembrane region" description="Helical" evidence="8">
    <location>
        <begin position="238"/>
        <end position="258"/>
    </location>
</feature>
<keyword evidence="6 8" id="KW-1133">Transmembrane helix</keyword>
<feature type="transmembrane region" description="Helical" evidence="8">
    <location>
        <begin position="104"/>
        <end position="128"/>
    </location>
</feature>
<proteinExistence type="inferred from homology"/>
<feature type="transmembrane region" description="Helical" evidence="8">
    <location>
        <begin position="71"/>
        <end position="92"/>
    </location>
</feature>
<evidence type="ECO:0000259" key="9">
    <source>
        <dbReference type="PROSITE" id="PS50928"/>
    </source>
</evidence>
<evidence type="ECO:0000256" key="1">
    <source>
        <dbReference type="ARBA" id="ARBA00004429"/>
    </source>
</evidence>
<comment type="subcellular location">
    <subcellularLocation>
        <location evidence="1">Cell inner membrane</location>
        <topology evidence="1">Multi-pass membrane protein</topology>
    </subcellularLocation>
    <subcellularLocation>
        <location evidence="8">Cell membrane</location>
        <topology evidence="8">Multi-pass membrane protein</topology>
    </subcellularLocation>
</comment>
<dbReference type="InterPro" id="IPR000515">
    <property type="entry name" value="MetI-like"/>
</dbReference>
<dbReference type="Proteomes" id="UP001242480">
    <property type="component" value="Unassembled WGS sequence"/>
</dbReference>
<evidence type="ECO:0000313" key="11">
    <source>
        <dbReference type="Proteomes" id="UP001242480"/>
    </source>
</evidence>
<dbReference type="CDD" id="cd06261">
    <property type="entry name" value="TM_PBP2"/>
    <property type="match status" value="1"/>
</dbReference>
<evidence type="ECO:0000256" key="6">
    <source>
        <dbReference type="ARBA" id="ARBA00022989"/>
    </source>
</evidence>
<protein>
    <submittedName>
        <fullName evidence="10">Spermidine/putrescine transport system permease protein</fullName>
    </submittedName>
</protein>
<feature type="transmembrane region" description="Helical" evidence="8">
    <location>
        <begin position="181"/>
        <end position="203"/>
    </location>
</feature>